<name>A0A133XSU6_9ACTN</name>
<gene>
    <name evidence="3" type="ORF">HMPREF3192_00965</name>
</gene>
<dbReference type="AlphaFoldDB" id="A0A133XSU6"/>
<evidence type="ECO:0000259" key="2">
    <source>
        <dbReference type="Pfam" id="PF08707"/>
    </source>
</evidence>
<dbReference type="Proteomes" id="UP000070675">
    <property type="component" value="Unassembled WGS sequence"/>
</dbReference>
<protein>
    <submittedName>
        <fullName evidence="3">Primase 2</fullName>
    </submittedName>
</protein>
<evidence type="ECO:0000313" key="4">
    <source>
        <dbReference type="Proteomes" id="UP000070675"/>
    </source>
</evidence>
<dbReference type="InterPro" id="IPR027417">
    <property type="entry name" value="P-loop_NTPase"/>
</dbReference>
<keyword evidence="4" id="KW-1185">Reference proteome</keyword>
<dbReference type="SUPFAM" id="SSF52540">
    <property type="entry name" value="P-loop containing nucleoside triphosphate hydrolases"/>
    <property type="match status" value="1"/>
</dbReference>
<accession>A0A133XSU6</accession>
<dbReference type="PATRIC" id="fig|1393034.3.peg.929"/>
<dbReference type="Pfam" id="PF08707">
    <property type="entry name" value="PriCT_2"/>
    <property type="match status" value="1"/>
</dbReference>
<dbReference type="RefSeq" id="WP_066305689.1">
    <property type="nucleotide sequence ID" value="NZ_KQ959506.1"/>
</dbReference>
<organism evidence="3 4">
    <name type="scientific">Atopobium deltae</name>
    <dbReference type="NCBI Taxonomy" id="1393034"/>
    <lineage>
        <taxon>Bacteria</taxon>
        <taxon>Bacillati</taxon>
        <taxon>Actinomycetota</taxon>
        <taxon>Coriobacteriia</taxon>
        <taxon>Coriobacteriales</taxon>
        <taxon>Atopobiaceae</taxon>
        <taxon>Atopobium</taxon>
    </lineage>
</organism>
<evidence type="ECO:0000256" key="1">
    <source>
        <dbReference type="SAM" id="MobiDB-lite"/>
    </source>
</evidence>
<proteinExistence type="predicted"/>
<dbReference type="Gene3D" id="3.40.50.300">
    <property type="entry name" value="P-loop containing nucleotide triphosphate hydrolases"/>
    <property type="match status" value="1"/>
</dbReference>
<evidence type="ECO:0000313" key="3">
    <source>
        <dbReference type="EMBL" id="KXB33996.1"/>
    </source>
</evidence>
<sequence length="727" mass="81426">MHHDEESAHEILDALSYIDPACLSYQEWVDVGFALHESGLACSIWDEWSAKDSARYHTGECARKWKSFGRGQGAHVSAGTLMYLAKQAGYSTMGEVFDWDSKVDTTIDKPPSPRFSIAWADEATPDEMTSTEKSTVQLSKYLSALFDDDDHVGYVTESWTTQDGRRVPTKGSYDRTALQLRQELAHAKDLGAVLGDYDADTGAWIRFNPLDGRGVGNANVTEYRYALVESDTVPYEKQLSMIRQLKLPYAAIVTSGHKSVHAIVHIDAGTDYDLYRKRVEELYAYVRTQGFEPDTANKNPSRLSRLPGARRGDNQQSLISVGDDAEFKSWSEWIDWRAEEDDDLPEIEKFSSIYENLPALAPVLIGTEEHGILRQGHKGMLAGQSKAGKSFALLQLGLAVATGGTWLGYPCTQGRILYVNLEIDAASFAHRVADIASVKQFTGDWATRFDILNLRGFCAPLDKLAPKIIHKCLKASDGKKGYYSIVIIDPLYKIITGDENSASEMSKFTALFDKIAYSTGAATFSVHHHSKGVQGTKRTMDRASGSGVFARDPDALLDLSPLVVPDEEKDALDGATAWRLSATLREFKEPEPINIYFRYPVHEIAGDEACEWKVEGEEEPYKRLTPKEREQRKESRKQDKRDVINATLSMIWNEKFKHRCSAKDAEPVTLAELTDAYAEASGREASERTVRLWLRQEWCALEGVGTGRNYAIQRRKRENEKPQVEGE</sequence>
<feature type="region of interest" description="Disordered" evidence="1">
    <location>
        <begin position="293"/>
        <end position="315"/>
    </location>
</feature>
<dbReference type="EMBL" id="LSCR01000026">
    <property type="protein sequence ID" value="KXB33996.1"/>
    <property type="molecule type" value="Genomic_DNA"/>
</dbReference>
<dbReference type="GO" id="GO:0016817">
    <property type="term" value="F:hydrolase activity, acting on acid anhydrides"/>
    <property type="evidence" value="ECO:0007669"/>
    <property type="project" value="InterPro"/>
</dbReference>
<comment type="caution">
    <text evidence="3">The sequence shown here is derived from an EMBL/GenBank/DDBJ whole genome shotgun (WGS) entry which is preliminary data.</text>
</comment>
<dbReference type="InterPro" id="IPR014819">
    <property type="entry name" value="PriCT_2"/>
</dbReference>
<reference evidence="4" key="1">
    <citation type="submission" date="2016-01" db="EMBL/GenBank/DDBJ databases">
        <authorList>
            <person name="Mitreva M."/>
            <person name="Pepin K.H."/>
            <person name="Mihindukulasuriya K.A."/>
            <person name="Fulton R."/>
            <person name="Fronick C."/>
            <person name="O'Laughlin M."/>
            <person name="Miner T."/>
            <person name="Herter B."/>
            <person name="Rosa B.A."/>
            <person name="Cordes M."/>
            <person name="Tomlinson C."/>
            <person name="Wollam A."/>
            <person name="Palsikar V.B."/>
            <person name="Mardis E.R."/>
            <person name="Wilson R.K."/>
        </authorList>
    </citation>
    <scope>NUCLEOTIDE SEQUENCE [LARGE SCALE GENOMIC DNA]</scope>
    <source>
        <strain evidence="4">DNF00019</strain>
    </source>
</reference>
<dbReference type="Pfam" id="PF13481">
    <property type="entry name" value="AAA_25"/>
    <property type="match status" value="1"/>
</dbReference>
<dbReference type="STRING" id="1393034.HMPREF3192_00965"/>
<dbReference type="OrthoDB" id="9805141at2"/>
<feature type="domain" description="Primase C-terminal 2" evidence="2">
    <location>
        <begin position="12"/>
        <end position="85"/>
    </location>
</feature>